<sequence>MNPQHKNFILSLSSKVTKSWITTTIFRFVFFIILLGASVGWMDLFLLAGGRIKLTPVFTRKLSSLFQRTQSLHHSTSHCNAH</sequence>
<dbReference type="EMBL" id="LR031873">
    <property type="protein sequence ID" value="VDD05015.1"/>
    <property type="molecule type" value="Genomic_DNA"/>
</dbReference>
<accession>A0A3P6C2J1</accession>
<keyword evidence="1" id="KW-1133">Transmembrane helix</keyword>
<feature type="transmembrane region" description="Helical" evidence="1">
    <location>
        <begin position="20"/>
        <end position="46"/>
    </location>
</feature>
<keyword evidence="1" id="KW-0812">Transmembrane</keyword>
<organism evidence="2">
    <name type="scientific">Brassica oleracea</name>
    <name type="common">Wild cabbage</name>
    <dbReference type="NCBI Taxonomy" id="3712"/>
    <lineage>
        <taxon>Eukaryota</taxon>
        <taxon>Viridiplantae</taxon>
        <taxon>Streptophyta</taxon>
        <taxon>Embryophyta</taxon>
        <taxon>Tracheophyta</taxon>
        <taxon>Spermatophyta</taxon>
        <taxon>Magnoliopsida</taxon>
        <taxon>eudicotyledons</taxon>
        <taxon>Gunneridae</taxon>
        <taxon>Pentapetalae</taxon>
        <taxon>rosids</taxon>
        <taxon>malvids</taxon>
        <taxon>Brassicales</taxon>
        <taxon>Brassicaceae</taxon>
        <taxon>Brassiceae</taxon>
        <taxon>Brassica</taxon>
    </lineage>
</organism>
<proteinExistence type="predicted"/>
<evidence type="ECO:0000256" key="1">
    <source>
        <dbReference type="SAM" id="Phobius"/>
    </source>
</evidence>
<name>A0A3P6C2J1_BRAOL</name>
<protein>
    <submittedName>
        <fullName evidence="2">Uncharacterized protein</fullName>
    </submittedName>
</protein>
<gene>
    <name evidence="2" type="ORF">BOLC4T22298H</name>
</gene>
<reference evidence="2" key="1">
    <citation type="submission" date="2018-11" db="EMBL/GenBank/DDBJ databases">
        <authorList>
            <consortium name="Genoscope - CEA"/>
            <person name="William W."/>
        </authorList>
    </citation>
    <scope>NUCLEOTIDE SEQUENCE</scope>
</reference>
<keyword evidence="1" id="KW-0472">Membrane</keyword>
<evidence type="ECO:0000313" key="2">
    <source>
        <dbReference type="EMBL" id="VDD05015.1"/>
    </source>
</evidence>
<dbReference type="AlphaFoldDB" id="A0A3P6C2J1"/>